<proteinExistence type="predicted"/>
<dbReference type="Proteomes" id="UP000552864">
    <property type="component" value="Unassembled WGS sequence"/>
</dbReference>
<comment type="caution">
    <text evidence="1">The sequence shown here is derived from an EMBL/GenBank/DDBJ whole genome shotgun (WGS) entry which is preliminary data.</text>
</comment>
<reference evidence="1 2" key="1">
    <citation type="submission" date="2020-04" db="EMBL/GenBank/DDBJ databases">
        <authorList>
            <person name="Yin C."/>
        </authorList>
    </citation>
    <scope>NUCLEOTIDE SEQUENCE [LARGE SCALE GENOMIC DNA]</scope>
    <source>
        <strain evidence="1 2">Ak56</strain>
    </source>
</reference>
<evidence type="ECO:0000313" key="2">
    <source>
        <dbReference type="Proteomes" id="UP000552864"/>
    </source>
</evidence>
<dbReference type="RefSeq" id="WP_168740266.1">
    <property type="nucleotide sequence ID" value="NZ_JABAHZ010000004.1"/>
</dbReference>
<accession>A0A847SBM2</accession>
<gene>
    <name evidence="1" type="ORF">HGH91_18375</name>
</gene>
<keyword evidence="2" id="KW-1185">Reference proteome</keyword>
<protein>
    <submittedName>
        <fullName evidence="1">Uncharacterized protein</fullName>
    </submittedName>
</protein>
<evidence type="ECO:0000313" key="1">
    <source>
        <dbReference type="EMBL" id="NLR80600.1"/>
    </source>
</evidence>
<dbReference type="EMBL" id="JABAHZ010000004">
    <property type="protein sequence ID" value="NLR80600.1"/>
    <property type="molecule type" value="Genomic_DNA"/>
</dbReference>
<name>A0A847SBM2_9BACT</name>
<sequence>MELGVTILNLKVVGYKANKPKDIAYGGLYNGKVALDAEVSVDVKSRQIAIKITATVFVENDVKDLINLGYIIGETIFHLSDVVWSTSLKKEKKVSMIDSGLESYLIGIAYDSLRGLLHEKGKKDVLGKVILPLVDPSNITRTRKSKVNKNN</sequence>
<organism evidence="1 2">
    <name type="scientific">Chitinophaga eiseniae</name>
    <dbReference type="NCBI Taxonomy" id="634771"/>
    <lineage>
        <taxon>Bacteria</taxon>
        <taxon>Pseudomonadati</taxon>
        <taxon>Bacteroidota</taxon>
        <taxon>Chitinophagia</taxon>
        <taxon>Chitinophagales</taxon>
        <taxon>Chitinophagaceae</taxon>
        <taxon>Chitinophaga</taxon>
    </lineage>
</organism>
<dbReference type="AlphaFoldDB" id="A0A847SBM2"/>